<organism evidence="3 4">
    <name type="scientific">Mycobacterium vicinigordonae</name>
    <dbReference type="NCBI Taxonomy" id="1719132"/>
    <lineage>
        <taxon>Bacteria</taxon>
        <taxon>Bacillati</taxon>
        <taxon>Actinomycetota</taxon>
        <taxon>Actinomycetes</taxon>
        <taxon>Mycobacteriales</taxon>
        <taxon>Mycobacteriaceae</taxon>
        <taxon>Mycobacterium</taxon>
    </lineage>
</organism>
<reference evidence="4" key="1">
    <citation type="submission" date="2020-07" db="EMBL/GenBank/DDBJ databases">
        <title>Description of Mycobacterium gordonae subsp. intergordonae subsp.nov. and Mycobacterium gordonae subsp. gordonae subsp. nov.</title>
        <authorList>
            <person name="Yu X."/>
        </authorList>
    </citation>
    <scope>NUCLEOTIDE SEQUENCE [LARGE SCALE GENOMIC DNA]</scope>
    <source>
        <strain evidence="4">24</strain>
    </source>
</reference>
<dbReference type="AlphaFoldDB" id="A0A7D6E0W9"/>
<evidence type="ECO:0000313" key="3">
    <source>
        <dbReference type="EMBL" id="QLL07121.1"/>
    </source>
</evidence>
<dbReference type="SUPFAM" id="SSF53448">
    <property type="entry name" value="Nucleotide-diphospho-sugar transferases"/>
    <property type="match status" value="1"/>
</dbReference>
<dbReference type="Pfam" id="PF00535">
    <property type="entry name" value="Glycos_transf_2"/>
    <property type="match status" value="1"/>
</dbReference>
<protein>
    <submittedName>
        <fullName evidence="3">Glycosyltransferase family 2 protein</fullName>
    </submittedName>
</protein>
<dbReference type="Proteomes" id="UP000510682">
    <property type="component" value="Chromosome"/>
</dbReference>
<evidence type="ECO:0000259" key="2">
    <source>
        <dbReference type="Pfam" id="PF00535"/>
    </source>
</evidence>
<keyword evidence="3" id="KW-0808">Transferase</keyword>
<dbReference type="PANTHER" id="PTHR48090:SF7">
    <property type="entry name" value="RFBJ PROTEIN"/>
    <property type="match status" value="1"/>
</dbReference>
<dbReference type="InterPro" id="IPR001173">
    <property type="entry name" value="Glyco_trans_2-like"/>
</dbReference>
<dbReference type="CDD" id="cd04179">
    <property type="entry name" value="DPM_DPG-synthase_like"/>
    <property type="match status" value="1"/>
</dbReference>
<reference evidence="4" key="3">
    <citation type="submission" date="2023-07" db="EMBL/GenBank/DDBJ databases">
        <title>Description of Mycobacterium gordonae subsp. intergordonae subsp.nov. and Mycobacterium gordonae subsp. gordonae subsp. nov.</title>
        <authorList>
            <person name="Huang H."/>
        </authorList>
    </citation>
    <scope>NUCLEOTIDE SEQUENCE [LARGE SCALE GENOMIC DNA]</scope>
    <source>
        <strain evidence="4">24</strain>
    </source>
</reference>
<comment type="similarity">
    <text evidence="1">Belongs to the glycosyltransferase 2 family.</text>
</comment>
<accession>A0A7D6E0W9</accession>
<gene>
    <name evidence="3" type="ORF">H0P51_26160</name>
</gene>
<dbReference type="InterPro" id="IPR029044">
    <property type="entry name" value="Nucleotide-diphossugar_trans"/>
</dbReference>
<evidence type="ECO:0000256" key="1">
    <source>
        <dbReference type="ARBA" id="ARBA00006739"/>
    </source>
</evidence>
<dbReference type="Gene3D" id="3.90.550.10">
    <property type="entry name" value="Spore Coat Polysaccharide Biosynthesis Protein SpsA, Chain A"/>
    <property type="match status" value="1"/>
</dbReference>
<sequence>MGTEKLGTDTRYPEARYPEAWIVVPAYNEATVIGEVVAELRSVFDHVVVVDDGSTDGSGEVARQAGAYLVRHPINLGQGAAIQTGIEYARRQPGSAVFATFDADGQHRVKDVARMIDRLNRGDVDVVIGTRFGQSVASRPPLLKRIVLQTAARLSRRGRRLGLTDTNNGLRVFNKTVADGLNITMSGMSHASEIVMMIAENHWRVAEEPVEVLYTEYSKSKGQPLLNGVNIIFDGFLRGRIRR</sequence>
<dbReference type="KEGG" id="mgor:H0P51_26160"/>
<dbReference type="RefSeq" id="WP_180915696.1">
    <property type="nucleotide sequence ID" value="NZ_CP059165.1"/>
</dbReference>
<keyword evidence="4" id="KW-1185">Reference proteome</keyword>
<dbReference type="PANTHER" id="PTHR48090">
    <property type="entry name" value="UNDECAPRENYL-PHOSPHATE 4-DEOXY-4-FORMAMIDO-L-ARABINOSE TRANSFERASE-RELATED"/>
    <property type="match status" value="1"/>
</dbReference>
<dbReference type="EMBL" id="CP059165">
    <property type="protein sequence ID" value="QLL07121.1"/>
    <property type="molecule type" value="Genomic_DNA"/>
</dbReference>
<evidence type="ECO:0000313" key="4">
    <source>
        <dbReference type="Proteomes" id="UP000510682"/>
    </source>
</evidence>
<reference evidence="3 4" key="2">
    <citation type="submission" date="2020-07" db="EMBL/GenBank/DDBJ databases">
        <authorList>
            <person name="Yu X."/>
        </authorList>
    </citation>
    <scope>NUCLEOTIDE SEQUENCE [LARGE SCALE GENOMIC DNA]</scope>
    <source>
        <strain evidence="4">24</strain>
    </source>
</reference>
<name>A0A7D6E0W9_9MYCO</name>
<feature type="domain" description="Glycosyltransferase 2-like" evidence="2">
    <location>
        <begin position="22"/>
        <end position="146"/>
    </location>
</feature>
<dbReference type="InterPro" id="IPR050256">
    <property type="entry name" value="Glycosyltransferase_2"/>
</dbReference>
<dbReference type="GO" id="GO:0016740">
    <property type="term" value="F:transferase activity"/>
    <property type="evidence" value="ECO:0007669"/>
    <property type="project" value="UniProtKB-KW"/>
</dbReference>
<proteinExistence type="inferred from homology"/>